<comment type="caution">
    <text evidence="3">The sequence shown here is derived from an EMBL/GenBank/DDBJ whole genome shotgun (WGS) entry which is preliminary data.</text>
</comment>
<organism evidence="3 4">
    <name type="scientific">Lactuca sativa</name>
    <name type="common">Garden lettuce</name>
    <dbReference type="NCBI Taxonomy" id="4236"/>
    <lineage>
        <taxon>Eukaryota</taxon>
        <taxon>Viridiplantae</taxon>
        <taxon>Streptophyta</taxon>
        <taxon>Embryophyta</taxon>
        <taxon>Tracheophyta</taxon>
        <taxon>Spermatophyta</taxon>
        <taxon>Magnoliopsida</taxon>
        <taxon>eudicotyledons</taxon>
        <taxon>Gunneridae</taxon>
        <taxon>Pentapetalae</taxon>
        <taxon>asterids</taxon>
        <taxon>campanulids</taxon>
        <taxon>Asterales</taxon>
        <taxon>Asteraceae</taxon>
        <taxon>Cichorioideae</taxon>
        <taxon>Cichorieae</taxon>
        <taxon>Lactucinae</taxon>
        <taxon>Lactuca</taxon>
    </lineage>
</organism>
<feature type="compositionally biased region" description="Basic and acidic residues" evidence="1">
    <location>
        <begin position="634"/>
        <end position="667"/>
    </location>
</feature>
<evidence type="ECO:0000259" key="2">
    <source>
        <dbReference type="Pfam" id="PF14111"/>
    </source>
</evidence>
<gene>
    <name evidence="3" type="ORF">LSAT_V11C400156800</name>
</gene>
<evidence type="ECO:0000313" key="3">
    <source>
        <dbReference type="EMBL" id="KAJ0213501.1"/>
    </source>
</evidence>
<feature type="compositionally biased region" description="Basic and acidic residues" evidence="1">
    <location>
        <begin position="686"/>
        <end position="701"/>
    </location>
</feature>
<feature type="region of interest" description="Disordered" evidence="1">
    <location>
        <begin position="730"/>
        <end position="750"/>
    </location>
</feature>
<dbReference type="InterPro" id="IPR025558">
    <property type="entry name" value="DUF4283"/>
</dbReference>
<feature type="domain" description="DUF4283" evidence="2">
    <location>
        <begin position="356"/>
        <end position="430"/>
    </location>
</feature>
<dbReference type="PANTHER" id="PTHR31286:SF99">
    <property type="entry name" value="DUF4283 DOMAIN-CONTAINING PROTEIN"/>
    <property type="match status" value="1"/>
</dbReference>
<sequence>MNYKDPPDPAKKNLYEDDMEADVGAKRRGRRAVHKEFSPYSAIRPLRSKDKMEATANRLREEKKYLNSKSIADGSKAVLRAGVREIIKSNYGKENIDPQFIKSELDAFDKVIAEQKKMEEEKGFVLLQVTSDMVKGFNSSKNSVVGLSPSSPVFQANMETNAGTVTGLNIGNSIGTKIDKGILIDELKNSKDLMSSKNLKNDASSSSPGSIIETNDGKGILGKVPVSQDVPVKTGNPLIFEAIPNAPISCIANCNDEDMKDSSNENGNLDVDPGNNLKKEQGANFLNTDFSKPAMSPAAKLVSDYNKKSYARMVESTNSAVDLNIKVIPKDDGKPKGKVELPYADLMLGGAPYHATLYGFFVGKKLAFPTVNHFSFKMWKSYGLKDIMVNDEGFFFFKFDSKEGMMNVLEGGPWLINNVPMFVQRWRPGLVLSKPQINSVPVWVKVFNVPLEYWNSKGITLIANEIGKPIAMDKITQKMCNEHWGRPAFMRFLVEMSAESEWMKELSVVSIDFGTGEKVESKCRVEYAWRPDVCNHCKVYGHKNSNCGILNGLKSNSVADGAGNIEENGKKEKVEDDGFILVTKKSNKGQKINSGVVINEDGKVDLIKSLENNTGPVKEGIKIGNNGENSIEEGEQRKNKNKQIEEKGKQKEERKEKKEDRNSKGTENRSYGGNFSKFAVGNLKKDGKEKGVFQSKEDKNGKVNGTGVFIPKEKLGTRVKNVIENFNARKEDMQGKKEENQKKMYVPRKQMDFKVSSNFDNIGSTSGKDDQDEIISQNPFDVLADLGLKDMSYLDEIDQEMILTGGDQEATNEKTIVDQ</sequence>
<dbReference type="EMBL" id="NBSK02000004">
    <property type="protein sequence ID" value="KAJ0213501.1"/>
    <property type="molecule type" value="Genomic_DNA"/>
</dbReference>
<dbReference type="AlphaFoldDB" id="A0A9R1XHS4"/>
<feature type="region of interest" description="Disordered" evidence="1">
    <location>
        <begin position="1"/>
        <end position="32"/>
    </location>
</feature>
<feature type="region of interest" description="Disordered" evidence="1">
    <location>
        <begin position="686"/>
        <end position="705"/>
    </location>
</feature>
<proteinExistence type="predicted"/>
<protein>
    <recommendedName>
        <fullName evidence="2">DUF4283 domain-containing protein</fullName>
    </recommendedName>
</protein>
<keyword evidence="4" id="KW-1185">Reference proteome</keyword>
<feature type="region of interest" description="Disordered" evidence="1">
    <location>
        <begin position="615"/>
        <end position="680"/>
    </location>
</feature>
<accession>A0A9R1XHS4</accession>
<dbReference type="Proteomes" id="UP000235145">
    <property type="component" value="Unassembled WGS sequence"/>
</dbReference>
<dbReference type="PANTHER" id="PTHR31286">
    <property type="entry name" value="GLYCINE-RICH CELL WALL STRUCTURAL PROTEIN 1.8-LIKE"/>
    <property type="match status" value="1"/>
</dbReference>
<evidence type="ECO:0000313" key="4">
    <source>
        <dbReference type="Proteomes" id="UP000235145"/>
    </source>
</evidence>
<feature type="compositionally biased region" description="Basic and acidic residues" evidence="1">
    <location>
        <begin position="730"/>
        <end position="742"/>
    </location>
</feature>
<name>A0A9R1XHS4_LACSA</name>
<feature type="compositionally biased region" description="Basic and acidic residues" evidence="1">
    <location>
        <begin position="1"/>
        <end position="15"/>
    </location>
</feature>
<reference evidence="3 4" key="1">
    <citation type="journal article" date="2017" name="Nat. Commun.">
        <title>Genome assembly with in vitro proximity ligation data and whole-genome triplication in lettuce.</title>
        <authorList>
            <person name="Reyes-Chin-Wo S."/>
            <person name="Wang Z."/>
            <person name="Yang X."/>
            <person name="Kozik A."/>
            <person name="Arikit S."/>
            <person name="Song C."/>
            <person name="Xia L."/>
            <person name="Froenicke L."/>
            <person name="Lavelle D.O."/>
            <person name="Truco M.J."/>
            <person name="Xia R."/>
            <person name="Zhu S."/>
            <person name="Xu C."/>
            <person name="Xu H."/>
            <person name="Xu X."/>
            <person name="Cox K."/>
            <person name="Korf I."/>
            <person name="Meyers B.C."/>
            <person name="Michelmore R.W."/>
        </authorList>
    </citation>
    <scope>NUCLEOTIDE SEQUENCE [LARGE SCALE GENOMIC DNA]</scope>
    <source>
        <strain evidence="4">cv. Salinas</strain>
        <tissue evidence="3">Seedlings</tissue>
    </source>
</reference>
<dbReference type="InterPro" id="IPR040256">
    <property type="entry name" value="At4g02000-like"/>
</dbReference>
<evidence type="ECO:0000256" key="1">
    <source>
        <dbReference type="SAM" id="MobiDB-lite"/>
    </source>
</evidence>
<dbReference type="Pfam" id="PF14111">
    <property type="entry name" value="DUF4283"/>
    <property type="match status" value="1"/>
</dbReference>